<keyword evidence="9 15" id="KW-0418">Kinase</keyword>
<feature type="domain" description="Phorbol-ester/DAG-type" evidence="17">
    <location>
        <begin position="242"/>
        <end position="292"/>
    </location>
</feature>
<dbReference type="FunFam" id="3.30.60.20:FF:000002">
    <property type="entry name" value="Diacylglycerol kinase"/>
    <property type="match status" value="1"/>
</dbReference>
<feature type="compositionally biased region" description="Pro residues" evidence="16">
    <location>
        <begin position="104"/>
        <end position="114"/>
    </location>
</feature>
<dbReference type="PANTHER" id="PTHR11255:SF33">
    <property type="entry name" value="DIACYLGLYCEROL KINASE KAPPA"/>
    <property type="match status" value="1"/>
</dbReference>
<keyword evidence="7 15" id="KW-0547">Nucleotide-binding</keyword>
<dbReference type="GO" id="GO:0030168">
    <property type="term" value="P:platelet activation"/>
    <property type="evidence" value="ECO:0007669"/>
    <property type="project" value="UniProtKB-ARBA"/>
</dbReference>
<dbReference type="FunFam" id="3.40.50.10330:FF:000024">
    <property type="entry name" value="Diacylglycerol kinase"/>
    <property type="match status" value="1"/>
</dbReference>
<dbReference type="InterPro" id="IPR054474">
    <property type="entry name" value="DGKD_4H"/>
</dbReference>
<evidence type="ECO:0000256" key="2">
    <source>
        <dbReference type="ARBA" id="ARBA00009280"/>
    </source>
</evidence>
<dbReference type="InterPro" id="IPR016064">
    <property type="entry name" value="NAD/diacylglycerol_kinase_sf"/>
</dbReference>
<dbReference type="SUPFAM" id="SSF57889">
    <property type="entry name" value="Cysteine-rich domain"/>
    <property type="match status" value="2"/>
</dbReference>
<dbReference type="GO" id="GO:0004143">
    <property type="term" value="F:ATP-dependent diacylglycerol kinase activity"/>
    <property type="evidence" value="ECO:0007669"/>
    <property type="project" value="UniProtKB-EC"/>
</dbReference>
<evidence type="ECO:0000256" key="8">
    <source>
        <dbReference type="ARBA" id="ARBA00022771"/>
    </source>
</evidence>
<feature type="compositionally biased region" description="Pro residues" evidence="16">
    <location>
        <begin position="25"/>
        <end position="56"/>
    </location>
</feature>
<proteinExistence type="inferred from homology"/>
<dbReference type="InterPro" id="IPR001206">
    <property type="entry name" value="Diacylglycerol_kinase_cat_dom"/>
</dbReference>
<dbReference type="FunFam" id="3.30.60.20:FF:000054">
    <property type="entry name" value="Diacylglycerol kinase"/>
    <property type="match status" value="1"/>
</dbReference>
<dbReference type="GO" id="GO:0006979">
    <property type="term" value="P:response to oxidative stress"/>
    <property type="evidence" value="ECO:0007669"/>
    <property type="project" value="Ensembl"/>
</dbReference>
<evidence type="ECO:0000313" key="20">
    <source>
        <dbReference type="Proteomes" id="UP000694394"/>
    </source>
</evidence>
<dbReference type="SMART" id="SM00046">
    <property type="entry name" value="DAGKc"/>
    <property type="match status" value="1"/>
</dbReference>
<reference evidence="19" key="1">
    <citation type="submission" date="2016-12" db="EMBL/GenBank/DDBJ databases">
        <title>Mouse lemur reference genome and diversity panel.</title>
        <authorList>
            <person name="Harris R."/>
            <person name="Larsen P."/>
            <person name="Liu Y."/>
            <person name="Hughes D.S."/>
            <person name="Murali S."/>
            <person name="Raveendran M."/>
            <person name="Korchina V."/>
            <person name="Wang M."/>
            <person name="Jhangiani S."/>
            <person name="Bandaranaike D."/>
            <person name="Bellair M."/>
            <person name="Blankenburg K."/>
            <person name="Chao H."/>
            <person name="Dahdouli M."/>
            <person name="Dinh H."/>
            <person name="Doddapaneni H."/>
            <person name="English A."/>
            <person name="Firestine M."/>
            <person name="Gnanaolivu R."/>
            <person name="Gross S."/>
            <person name="Hernandez B."/>
            <person name="Javaid M."/>
            <person name="Jayaseelan J."/>
            <person name="Jones J."/>
            <person name="Khan Z."/>
            <person name="Kovar C."/>
            <person name="Kurapati P."/>
            <person name="Le B."/>
            <person name="Lee S."/>
            <person name="Li M."/>
            <person name="Mathew T."/>
            <person name="Narasimhan A."/>
            <person name="Ngo D."/>
            <person name="Nguyen L."/>
            <person name="Okwuonu G."/>
            <person name="Ongeri F."/>
            <person name="Osuji N."/>
            <person name="Pu L.-L."/>
            <person name="Puazo M."/>
            <person name="Quiroz J."/>
            <person name="Raj R."/>
            <person name="Rajbhandari K."/>
            <person name="Reid J.G."/>
            <person name="Santibanez J."/>
            <person name="Sexton D."/>
            <person name="Skinner E."/>
            <person name="Vee V."/>
            <person name="Weissenberger G."/>
            <person name="Wu Y."/>
            <person name="Xin Y."/>
            <person name="Han Y."/>
            <person name="Campbell C."/>
            <person name="Brown A."/>
            <person name="Sullivan B."/>
            <person name="Shelton J."/>
            <person name="Brown S."/>
            <person name="Dudchenko O."/>
            <person name="Machol I."/>
            <person name="Durand N."/>
            <person name="Shamim M."/>
            <person name="Lieberman A."/>
            <person name="Muzny D.M."/>
            <person name="Richards S."/>
            <person name="Yoder A."/>
            <person name="Worley K.C."/>
            <person name="Rogers J."/>
            <person name="Gibbs R.A."/>
        </authorList>
    </citation>
    <scope>NUCLEOTIDE SEQUENCE [LARGE SCALE GENOMIC DNA]</scope>
</reference>
<dbReference type="PANTHER" id="PTHR11255">
    <property type="entry name" value="DIACYLGLYCEROL KINASE"/>
    <property type="match status" value="1"/>
</dbReference>
<dbReference type="EMBL" id="ABDC03036583">
    <property type="status" value="NOT_ANNOTATED_CDS"/>
    <property type="molecule type" value="Genomic_DNA"/>
</dbReference>
<dbReference type="AlphaFoldDB" id="A0A8C5V180"/>
<evidence type="ECO:0000313" key="19">
    <source>
        <dbReference type="Ensembl" id="ENSMICP00000009663.3"/>
    </source>
</evidence>
<dbReference type="Proteomes" id="UP000694394">
    <property type="component" value="Chromosome X"/>
</dbReference>
<dbReference type="GeneTree" id="ENSGT00940000162262"/>
<evidence type="ECO:0000256" key="9">
    <source>
        <dbReference type="ARBA" id="ARBA00022777"/>
    </source>
</evidence>
<dbReference type="SMART" id="SM00109">
    <property type="entry name" value="C1"/>
    <property type="match status" value="2"/>
</dbReference>
<gene>
    <name evidence="19" type="primary">DGKK</name>
</gene>
<evidence type="ECO:0000256" key="11">
    <source>
        <dbReference type="ARBA" id="ARBA00022840"/>
    </source>
</evidence>
<protein>
    <recommendedName>
        <fullName evidence="15">Diacylglycerol kinase</fullName>
        <shortName evidence="15">DAG kinase</shortName>
        <ecNumber evidence="15">2.7.1.107</ecNumber>
    </recommendedName>
</protein>
<dbReference type="EMBL" id="ABDC03036584">
    <property type="status" value="NOT_ANNOTATED_CDS"/>
    <property type="molecule type" value="Genomic_DNA"/>
</dbReference>
<dbReference type="UniPathway" id="UPA00230"/>
<dbReference type="GO" id="GO:0005524">
    <property type="term" value="F:ATP binding"/>
    <property type="evidence" value="ECO:0007669"/>
    <property type="project" value="UniProtKB-KW"/>
</dbReference>
<dbReference type="Pfam" id="PF00130">
    <property type="entry name" value="C1_1"/>
    <property type="match status" value="1"/>
</dbReference>
<dbReference type="GO" id="GO:0007200">
    <property type="term" value="P:phospholipase C-activating G protein-coupled receptor signaling pathway"/>
    <property type="evidence" value="ECO:0007669"/>
    <property type="project" value="InterPro"/>
</dbReference>
<evidence type="ECO:0000256" key="12">
    <source>
        <dbReference type="ARBA" id="ARBA00023098"/>
    </source>
</evidence>
<reference evidence="19" key="2">
    <citation type="submission" date="2025-08" db="UniProtKB">
        <authorList>
            <consortium name="Ensembl"/>
        </authorList>
    </citation>
    <scope>IDENTIFICATION</scope>
</reference>
<evidence type="ECO:0000256" key="16">
    <source>
        <dbReference type="SAM" id="MobiDB-lite"/>
    </source>
</evidence>
<sequence length="1186" mass="132431">MDRGAAAAQGTVRAQDGEQPAESPEAPPPWPPPPLAPPPLLRPSPEPVPEPCPEPAPGSSLEVTSEPELELHTEPTPEAAQSRPQEPATEPALESCPEAAPESSPKPSPAPCLLPCPVDTREKGLKTQLSPSLRSSMSWSRIKVRKRPPGAGKETRPADCSRPRFFPPSPTPQLLLGLCQQASPQATRPPRTVMPAGRFPAQERHLGWAHSLLLGGWLPSRTLIRPWRHTDLTENNPFLVGMHYWYYSYSHRTQHCNVCRESIPALSRDSIICEVCKVKSHGLCALRASKDCKWNTLSITDDLLPADEITMPHQWVEGNMPVSSQCTVCHESCGSYQRLQDFRCLWCNSTVHDDCRRRFSKECCFGSHRSSVIPPTALSNPKGDGGDPLSGGVIRPPSCSAPDFWNLNWSSACSCPLLIFINSKSGDHQGIIFLRKFKQYLNPSQVFDLAKGGPEAGLCMFKNFARFRVLVCGGDGSVSWVLSLIDAFGLHERCQLAVIPLGTGNDLAYVLGWGAFWNKRKSPLDILNRVEQANVRILDRWSVMIRETPRQTLLLKGQVEMDVPRFEAAAVQHLESAATELNKILKAKYPTEIIIATRFLCSAVEDFVADIVKAWGQIKQNNIAIESVILKSDIMYDKLSVLTDVLAGESAATSAEKSTDSSKADGKPFVPQIDHITKCKLELATKAQNLQKSLKLIIFQVEQVLDEESRQTISIKNFASTFFLEDDSDDINQMSPRHGTCGSNLSFISSLKSEDLDNLNLEYLHFTPETICFKEKCVMNNYFGIGLDAKISLDFNTRRNEHPGQYNSRLKNKMWYGLLGGKELLQHSYRKLEERVYLECDGETISLPNLQGIVVLNITSYAGGINFWGSNTATTEYEAPAIDDGKLEVVAIFGSVQMAMSRIINLHHHRIAQCHEVMITIDGEEGIPVQVDGEAWVQKPGLIKIRYKNAVQMLTRNRDFENSMKMWECKHTEIQASPQPQLDSQESQHSLSDEEYAQIQHLAQLAENLISRLNDLSKVHQHVSVLMDSVNASANILNDVFYGQDSGNEAGATSCTPIKTISRNDAVDVTFSLKRLYDDTKAFLDENLLRNVKDEAILQTTLDAINKEFEKLSEIYWMNPILVPEEKSSYTDSRSLRLKIKFPKLGKKQLEEEDKPKSGQGVQGFICNLWHHRNREDEAKDDPPKP</sequence>
<comment type="pathway">
    <text evidence="1">Lipid metabolism; glycerolipid metabolism.</text>
</comment>
<keyword evidence="6" id="KW-0677">Repeat</keyword>
<dbReference type="PROSITE" id="PS50146">
    <property type="entry name" value="DAGK"/>
    <property type="match status" value="1"/>
</dbReference>
<comment type="catalytic activity">
    <reaction evidence="13">
        <text>1,2-di-(9Z-octadecenoyl)-sn-glycerol + ATP = 1,2-di-(9Z-octadecenoyl)-sn-glycero-3-phosphate + ADP + H(+)</text>
        <dbReference type="Rhea" id="RHEA:40327"/>
        <dbReference type="ChEBI" id="CHEBI:15378"/>
        <dbReference type="ChEBI" id="CHEBI:30616"/>
        <dbReference type="ChEBI" id="CHEBI:52333"/>
        <dbReference type="ChEBI" id="CHEBI:74546"/>
        <dbReference type="ChEBI" id="CHEBI:456216"/>
    </reaction>
    <physiologicalReaction direction="left-to-right" evidence="13">
        <dbReference type="Rhea" id="RHEA:40328"/>
    </physiologicalReaction>
</comment>
<comment type="catalytic activity">
    <reaction evidence="15">
        <text>a 1,2-diacyl-sn-glycerol + ATP = a 1,2-diacyl-sn-glycero-3-phosphate + ADP + H(+)</text>
        <dbReference type="Rhea" id="RHEA:10272"/>
        <dbReference type="ChEBI" id="CHEBI:15378"/>
        <dbReference type="ChEBI" id="CHEBI:17815"/>
        <dbReference type="ChEBI" id="CHEBI:30616"/>
        <dbReference type="ChEBI" id="CHEBI:58608"/>
        <dbReference type="ChEBI" id="CHEBI:456216"/>
        <dbReference type="EC" id="2.7.1.107"/>
    </reaction>
</comment>
<keyword evidence="11 15" id="KW-0067">ATP-binding</keyword>
<evidence type="ECO:0000256" key="7">
    <source>
        <dbReference type="ARBA" id="ARBA00022741"/>
    </source>
</evidence>
<dbReference type="Pfam" id="PF00781">
    <property type="entry name" value="DAGK_cat"/>
    <property type="match status" value="1"/>
</dbReference>
<dbReference type="Pfam" id="PF22944">
    <property type="entry name" value="DGKD_4H"/>
    <property type="match status" value="1"/>
</dbReference>
<evidence type="ECO:0000256" key="4">
    <source>
        <dbReference type="ARBA" id="ARBA00022679"/>
    </source>
</evidence>
<evidence type="ECO:0000256" key="14">
    <source>
        <dbReference type="ARBA" id="ARBA00060536"/>
    </source>
</evidence>
<feature type="domain" description="Phorbol-ester/DAG-type" evidence="17">
    <location>
        <begin position="312"/>
        <end position="363"/>
    </location>
</feature>
<dbReference type="InterPro" id="IPR002219">
    <property type="entry name" value="PKC_DAG/PE"/>
</dbReference>
<keyword evidence="10" id="KW-0862">Zinc</keyword>
<keyword evidence="4 15" id="KW-0808">Transferase</keyword>
<evidence type="ECO:0000256" key="13">
    <source>
        <dbReference type="ARBA" id="ARBA00023371"/>
    </source>
</evidence>
<accession>A0A8C5V180</accession>
<evidence type="ECO:0000256" key="6">
    <source>
        <dbReference type="ARBA" id="ARBA00022737"/>
    </source>
</evidence>
<comment type="pathway">
    <text evidence="14">Glycerolipid metabolism.</text>
</comment>
<evidence type="ECO:0000259" key="17">
    <source>
        <dbReference type="PROSITE" id="PS50081"/>
    </source>
</evidence>
<evidence type="ECO:0000256" key="15">
    <source>
        <dbReference type="RuleBase" id="RU361128"/>
    </source>
</evidence>
<dbReference type="Gene3D" id="3.30.60.20">
    <property type="match status" value="2"/>
</dbReference>
<dbReference type="PROSITE" id="PS50081">
    <property type="entry name" value="ZF_DAG_PE_2"/>
    <property type="match status" value="2"/>
</dbReference>
<dbReference type="EMBL" id="ABDC03036582">
    <property type="status" value="NOT_ANNOTATED_CDS"/>
    <property type="molecule type" value="Genomic_DNA"/>
</dbReference>
<dbReference type="EMBL" id="ABDC03036580">
    <property type="status" value="NOT_ANNOTATED_CDS"/>
    <property type="molecule type" value="Genomic_DNA"/>
</dbReference>
<evidence type="ECO:0000256" key="10">
    <source>
        <dbReference type="ARBA" id="ARBA00022833"/>
    </source>
</evidence>
<keyword evidence="5" id="KW-0479">Metal-binding</keyword>
<evidence type="ECO:0000259" key="18">
    <source>
        <dbReference type="PROSITE" id="PS50146"/>
    </source>
</evidence>
<dbReference type="Pfam" id="PF00609">
    <property type="entry name" value="DAGK_acc"/>
    <property type="match status" value="1"/>
</dbReference>
<feature type="compositionally biased region" description="Low complexity" evidence="16">
    <location>
        <begin position="90"/>
        <end position="103"/>
    </location>
</feature>
<evidence type="ECO:0000256" key="3">
    <source>
        <dbReference type="ARBA" id="ARBA00022553"/>
    </source>
</evidence>
<dbReference type="GO" id="GO:0008270">
    <property type="term" value="F:zinc ion binding"/>
    <property type="evidence" value="ECO:0007669"/>
    <property type="project" value="UniProtKB-KW"/>
</dbReference>
<keyword evidence="8" id="KW-0863">Zinc-finger</keyword>
<dbReference type="GO" id="GO:0005886">
    <property type="term" value="C:plasma membrane"/>
    <property type="evidence" value="ECO:0007669"/>
    <property type="project" value="Ensembl"/>
</dbReference>
<feature type="compositionally biased region" description="Low complexity" evidence="16">
    <location>
        <begin position="129"/>
        <end position="141"/>
    </location>
</feature>
<dbReference type="InterPro" id="IPR046349">
    <property type="entry name" value="C1-like_sf"/>
</dbReference>
<dbReference type="EMBL" id="ABDC03036578">
    <property type="status" value="NOT_ANNOTATED_CDS"/>
    <property type="molecule type" value="Genomic_DNA"/>
</dbReference>
<dbReference type="GO" id="GO:0046339">
    <property type="term" value="P:diacylglycerol metabolic process"/>
    <property type="evidence" value="ECO:0007669"/>
    <property type="project" value="Ensembl"/>
</dbReference>
<dbReference type="SMART" id="SM00045">
    <property type="entry name" value="DAGKa"/>
    <property type="match status" value="1"/>
</dbReference>
<dbReference type="InterPro" id="IPR037607">
    <property type="entry name" value="DGK"/>
</dbReference>
<keyword evidence="12" id="KW-0443">Lipid metabolism</keyword>
<dbReference type="EMBL" id="ABDC03036581">
    <property type="status" value="NOT_ANNOTATED_CDS"/>
    <property type="molecule type" value="Genomic_DNA"/>
</dbReference>
<dbReference type="GO" id="GO:0035556">
    <property type="term" value="P:intracellular signal transduction"/>
    <property type="evidence" value="ECO:0007669"/>
    <property type="project" value="Ensembl"/>
</dbReference>
<evidence type="ECO:0000256" key="5">
    <source>
        <dbReference type="ARBA" id="ARBA00022723"/>
    </source>
</evidence>
<dbReference type="SUPFAM" id="SSF111331">
    <property type="entry name" value="NAD kinase/diacylglycerol kinase-like"/>
    <property type="match status" value="1"/>
</dbReference>
<evidence type="ECO:0000256" key="1">
    <source>
        <dbReference type="ARBA" id="ARBA00005175"/>
    </source>
</evidence>
<feature type="domain" description="DAGKc" evidence="18">
    <location>
        <begin position="412"/>
        <end position="547"/>
    </location>
</feature>
<organism evidence="19 20">
    <name type="scientific">Microcebus murinus</name>
    <name type="common">Gray mouse lemur</name>
    <name type="synonym">Lemur murinus</name>
    <dbReference type="NCBI Taxonomy" id="30608"/>
    <lineage>
        <taxon>Eukaryota</taxon>
        <taxon>Metazoa</taxon>
        <taxon>Chordata</taxon>
        <taxon>Craniata</taxon>
        <taxon>Vertebrata</taxon>
        <taxon>Euteleostomi</taxon>
        <taxon>Mammalia</taxon>
        <taxon>Eutheria</taxon>
        <taxon>Euarchontoglires</taxon>
        <taxon>Primates</taxon>
        <taxon>Strepsirrhini</taxon>
        <taxon>Lemuriformes</taxon>
        <taxon>Cheirogaleidae</taxon>
        <taxon>Microcebus</taxon>
    </lineage>
</organism>
<dbReference type="FunFam" id="2.60.200.40:FF:000001">
    <property type="entry name" value="Diacylglycerol kinase"/>
    <property type="match status" value="1"/>
</dbReference>
<name>A0A8C5V180_MICMU</name>
<dbReference type="CDD" id="cd20852">
    <property type="entry name" value="C1_DGK_typeII_rpt2"/>
    <property type="match status" value="1"/>
</dbReference>
<dbReference type="InterPro" id="IPR017438">
    <property type="entry name" value="ATP-NAD_kinase_N"/>
</dbReference>
<reference evidence="19" key="3">
    <citation type="submission" date="2025-09" db="UniProtKB">
        <authorList>
            <consortium name="Ensembl"/>
        </authorList>
    </citation>
    <scope>IDENTIFICATION</scope>
</reference>
<dbReference type="EMBL" id="ABDC03036579">
    <property type="status" value="NOT_ANNOTATED_CDS"/>
    <property type="molecule type" value="Genomic_DNA"/>
</dbReference>
<dbReference type="CDD" id="cd20800">
    <property type="entry name" value="C1_DGK_typeII_rpt1"/>
    <property type="match status" value="1"/>
</dbReference>
<keyword evidence="20" id="KW-1185">Reference proteome</keyword>
<feature type="region of interest" description="Disordered" evidence="16">
    <location>
        <begin position="1"/>
        <end position="165"/>
    </location>
</feature>
<keyword evidence="3" id="KW-0597">Phosphoprotein</keyword>
<dbReference type="EC" id="2.7.1.107" evidence="15"/>
<dbReference type="Gene3D" id="2.60.200.40">
    <property type="match status" value="1"/>
</dbReference>
<dbReference type="Ensembl" id="ENSMICT00000010609.3">
    <property type="protein sequence ID" value="ENSMICP00000009663.3"/>
    <property type="gene ID" value="ENSMICG00000010584.3"/>
</dbReference>
<feature type="compositionally biased region" description="Basic and acidic residues" evidence="16">
    <location>
        <begin position="153"/>
        <end position="162"/>
    </location>
</feature>
<dbReference type="Gene3D" id="3.40.50.10330">
    <property type="entry name" value="Probable inorganic polyphosphate/atp-NAD kinase, domain 1"/>
    <property type="match status" value="1"/>
</dbReference>
<comment type="similarity">
    <text evidence="2 15">Belongs to the eukaryotic diacylglycerol kinase family.</text>
</comment>
<dbReference type="InterPro" id="IPR000756">
    <property type="entry name" value="Diacylglycerol_kin_accessory"/>
</dbReference>